<dbReference type="CDD" id="cd02042">
    <property type="entry name" value="ParAB_family"/>
    <property type="match status" value="1"/>
</dbReference>
<dbReference type="PANTHER" id="PTHR13696">
    <property type="entry name" value="P-LOOP CONTAINING NUCLEOSIDE TRIPHOSPHATE HYDROLASE"/>
    <property type="match status" value="1"/>
</dbReference>
<dbReference type="EMBL" id="JACJLA010000001">
    <property type="protein sequence ID" value="MBM6911919.1"/>
    <property type="molecule type" value="Genomic_DNA"/>
</dbReference>
<comment type="caution">
    <text evidence="1">The sequence shown here is derived from an EMBL/GenBank/DDBJ whole genome shotgun (WGS) entry which is preliminary data.</text>
</comment>
<gene>
    <name evidence="1" type="ORF">H6A01_01075</name>
</gene>
<evidence type="ECO:0000313" key="2">
    <source>
        <dbReference type="Proteomes" id="UP000707138"/>
    </source>
</evidence>
<dbReference type="Gene3D" id="3.40.50.300">
    <property type="entry name" value="P-loop containing nucleotide triphosphate hydrolases"/>
    <property type="match status" value="1"/>
</dbReference>
<proteinExistence type="predicted"/>
<dbReference type="RefSeq" id="WP_205087235.1">
    <property type="nucleotide sequence ID" value="NZ_JACJLA010000001.1"/>
</dbReference>
<dbReference type="InterPro" id="IPR027417">
    <property type="entry name" value="P-loop_NTPase"/>
</dbReference>
<reference evidence="1 2" key="1">
    <citation type="journal article" date="2021" name="Sci. Rep.">
        <title>The distribution of antibiotic resistance genes in chicken gut microbiota commensals.</title>
        <authorList>
            <person name="Juricova H."/>
            <person name="Matiasovicova J."/>
            <person name="Kubasova T."/>
            <person name="Cejkova D."/>
            <person name="Rychlik I."/>
        </authorList>
    </citation>
    <scope>NUCLEOTIDE SEQUENCE [LARGE SCALE GENOMIC DNA]</scope>
    <source>
        <strain evidence="1 2">An537</strain>
    </source>
</reference>
<name>A0ABS2GCP1_9FIRM</name>
<dbReference type="Pfam" id="PF09140">
    <property type="entry name" value="MipZ"/>
    <property type="match status" value="1"/>
</dbReference>
<accession>A0ABS2GCP1</accession>
<sequence length="233" mass="25700">MIITVAHQKGGTGKSTLATNIATLLQADILDLDKQHSSALWNYVRSLPKEQGGAGKAPLRMATLAISGCSLPAQTPIDTIDFQSYLNAYAESADHILVIDTAGFDSGNNRLSLIMADMIITPVAPSQMDLYGLNQFRSIVQEAEEHVHRKLNSYVVLNHVIESSKKTWQDATDYITSGPTFKLLHTKIHRRIDYQRAYEHGLSVVELAATKKAAKEMKELADEIKAIIGDIRK</sequence>
<dbReference type="PIRSF" id="PIRSF009320">
    <property type="entry name" value="Nuc_binding_HP_1000"/>
    <property type="match status" value="1"/>
</dbReference>
<dbReference type="PANTHER" id="PTHR13696:SF96">
    <property type="entry name" value="COBQ_COBB_MIND_PARA NUCLEOTIDE BINDING DOMAIN-CONTAINING PROTEIN"/>
    <property type="match status" value="1"/>
</dbReference>
<dbReference type="Proteomes" id="UP000707138">
    <property type="component" value="Unassembled WGS sequence"/>
</dbReference>
<dbReference type="InterPro" id="IPR050678">
    <property type="entry name" value="DNA_Partitioning_ATPase"/>
</dbReference>
<protein>
    <submittedName>
        <fullName evidence="1">ParA family protein</fullName>
    </submittedName>
</protein>
<keyword evidence="2" id="KW-1185">Reference proteome</keyword>
<organism evidence="1 2">
    <name type="scientific">Veillonella magna</name>
    <dbReference type="NCBI Taxonomy" id="464322"/>
    <lineage>
        <taxon>Bacteria</taxon>
        <taxon>Bacillati</taxon>
        <taxon>Bacillota</taxon>
        <taxon>Negativicutes</taxon>
        <taxon>Veillonellales</taxon>
        <taxon>Veillonellaceae</taxon>
        <taxon>Veillonella</taxon>
    </lineage>
</organism>
<dbReference type="SUPFAM" id="SSF52540">
    <property type="entry name" value="P-loop containing nucleoside triphosphate hydrolases"/>
    <property type="match status" value="1"/>
</dbReference>
<dbReference type="InterPro" id="IPR015223">
    <property type="entry name" value="MipZ"/>
</dbReference>
<evidence type="ECO:0000313" key="1">
    <source>
        <dbReference type="EMBL" id="MBM6911919.1"/>
    </source>
</evidence>